<reference evidence="1 2" key="1">
    <citation type="journal article" date="2019" name="Emerg. Microbes Infect.">
        <title>Comprehensive subspecies identification of 175 nontuberculous mycobacteria species based on 7547 genomic profiles.</title>
        <authorList>
            <person name="Matsumoto Y."/>
            <person name="Kinjo T."/>
            <person name="Motooka D."/>
            <person name="Nabeya D."/>
            <person name="Jung N."/>
            <person name="Uechi K."/>
            <person name="Horii T."/>
            <person name="Iida T."/>
            <person name="Fujita J."/>
            <person name="Nakamura S."/>
        </authorList>
    </citation>
    <scope>NUCLEOTIDE SEQUENCE [LARGE SCALE GENOMIC DNA]</scope>
    <source>
        <strain evidence="1 2">JCM 6399</strain>
    </source>
</reference>
<gene>
    <name evidence="1" type="ORF">MGALJ_40080</name>
</gene>
<dbReference type="EMBL" id="AP022601">
    <property type="protein sequence ID" value="BBY94339.1"/>
    <property type="molecule type" value="Genomic_DNA"/>
</dbReference>
<evidence type="ECO:0000313" key="2">
    <source>
        <dbReference type="Proteomes" id="UP000465785"/>
    </source>
</evidence>
<protein>
    <submittedName>
        <fullName evidence="1">Uncharacterized protein</fullName>
    </submittedName>
</protein>
<dbReference type="KEGG" id="mgau:MGALJ_40080"/>
<dbReference type="AlphaFoldDB" id="A0A9W4B5M1"/>
<proteinExistence type="predicted"/>
<accession>A0A9W4B5M1</accession>
<dbReference type="RefSeq" id="WP_163731847.1">
    <property type="nucleotide sequence ID" value="NZ_AP022601.1"/>
</dbReference>
<sequence>MQRLYRITQRLHGGLTVEVPADAIATTVSGWLAELGADSPLVGDLQRAVSAGDWPAARAIGEYLAVDVSVSP</sequence>
<organism evidence="1 2">
    <name type="scientific">Mycobacterium gallinarum</name>
    <dbReference type="NCBI Taxonomy" id="39689"/>
    <lineage>
        <taxon>Bacteria</taxon>
        <taxon>Bacillati</taxon>
        <taxon>Actinomycetota</taxon>
        <taxon>Actinomycetes</taxon>
        <taxon>Mycobacteriales</taxon>
        <taxon>Mycobacteriaceae</taxon>
        <taxon>Mycobacterium</taxon>
    </lineage>
</organism>
<name>A0A9W4B5M1_9MYCO</name>
<evidence type="ECO:0000313" key="1">
    <source>
        <dbReference type="EMBL" id="BBY94339.1"/>
    </source>
</evidence>
<keyword evidence="2" id="KW-1185">Reference proteome</keyword>
<dbReference type="Proteomes" id="UP000465785">
    <property type="component" value="Chromosome"/>
</dbReference>